<keyword evidence="3" id="KW-1185">Reference proteome</keyword>
<dbReference type="CDD" id="cd05245">
    <property type="entry name" value="SDR_a2"/>
    <property type="match status" value="1"/>
</dbReference>
<organism evidence="2 3">
    <name type="scientific">Desulfovibrio subterraneus</name>
    <dbReference type="NCBI Taxonomy" id="2718620"/>
    <lineage>
        <taxon>Bacteria</taxon>
        <taxon>Pseudomonadati</taxon>
        <taxon>Thermodesulfobacteriota</taxon>
        <taxon>Desulfovibrionia</taxon>
        <taxon>Desulfovibrionales</taxon>
        <taxon>Desulfovibrionaceae</taxon>
        <taxon>Desulfovibrio</taxon>
    </lineage>
</organism>
<dbReference type="PANTHER" id="PTHR12126">
    <property type="entry name" value="NADH-UBIQUINONE OXIDOREDUCTASE 39 KDA SUBUNIT-RELATED"/>
    <property type="match status" value="1"/>
</dbReference>
<reference evidence="2 3" key="1">
    <citation type="submission" date="2020-05" db="EMBL/GenBank/DDBJ databases">
        <title>Draft genome sequence of Desulfovibrio sp. strain HN2T.</title>
        <authorList>
            <person name="Ueno A."/>
            <person name="Tamazawa S."/>
            <person name="Tamamura S."/>
            <person name="Murakami T."/>
            <person name="Kiyama T."/>
            <person name="Inomata H."/>
            <person name="Amano Y."/>
            <person name="Miyakawa K."/>
            <person name="Tamaki H."/>
            <person name="Naganuma T."/>
            <person name="Kaneko K."/>
        </authorList>
    </citation>
    <scope>NUCLEOTIDE SEQUENCE [LARGE SCALE GENOMIC DNA]</scope>
    <source>
        <strain evidence="2 3">HN2</strain>
    </source>
</reference>
<sequence length="514" mass="57149">MQNHTALPILVTGATGYVGGRLIPLLLERGYRIRALVRSRRKLASRPWASHPNLEIVEGDLHDEPRLRAALHGCSAAYYLVHSMTSRHHDFKDADRKAAYNMVRALKGNTVERVIYLSGLVPDDTELSPHLKSRAEVAEILALSDVPVTVLRAAQIIGSGSASFELVRYLVDRLPAMITPKWVHMECQPIAISNVLEYLAGVLELPETAGRTYDIGGPDILTYRALFDLYAEEAGLRKRLIIPVPVLTPYLSSLWLNLVTPVPTVLARPLVAGLKNRVVCSDNSIHDLIPQKLLSVREAIRMALDRIRQHTVPTCWKDAGTPVPPEWITCGDAPFAGGTVVHTAHEITLHATPEEVWKPIQRIGGENGWYQSDILWQLRGFLDKLVGGPGLRRGRRDAEELLVGDALDFWRVLDIRPCERLLLLAEMRLPGEALLEFRLEDTTAVDAGPPQVVLTLIARFLPRGLAGIVYWYAMYPFHQIIFNGMLRNVARAIGKDVVAGPRNTDDPNTATCKL</sequence>
<dbReference type="Proteomes" id="UP000503840">
    <property type="component" value="Unassembled WGS sequence"/>
</dbReference>
<proteinExistence type="predicted"/>
<gene>
    <name evidence="2" type="ORF">DSM101010T_08060</name>
</gene>
<comment type="caution">
    <text evidence="2">The sequence shown here is derived from an EMBL/GenBank/DDBJ whole genome shotgun (WGS) entry which is preliminary data.</text>
</comment>
<dbReference type="InterPro" id="IPR051207">
    <property type="entry name" value="ComplexI_NDUFA9_subunit"/>
</dbReference>
<dbReference type="PANTHER" id="PTHR12126:SF11">
    <property type="entry name" value="NADH DEHYDROGENASE [UBIQUINONE] 1 ALPHA SUBCOMPLEX SUBUNIT 9, MITOCHONDRIAL"/>
    <property type="match status" value="1"/>
</dbReference>
<dbReference type="Pfam" id="PF11066">
    <property type="entry name" value="DUF2867"/>
    <property type="match status" value="1"/>
</dbReference>
<dbReference type="EMBL" id="BLVO01000012">
    <property type="protein sequence ID" value="GFM32441.1"/>
    <property type="molecule type" value="Genomic_DNA"/>
</dbReference>
<accession>A0A7J0BGX3</accession>
<evidence type="ECO:0000259" key="1">
    <source>
        <dbReference type="Pfam" id="PF13460"/>
    </source>
</evidence>
<dbReference type="InterPro" id="IPR021295">
    <property type="entry name" value="DUF2867"/>
</dbReference>
<dbReference type="InterPro" id="IPR036291">
    <property type="entry name" value="NAD(P)-bd_dom_sf"/>
</dbReference>
<name>A0A7J0BGX3_9BACT</name>
<dbReference type="SUPFAM" id="SSF55961">
    <property type="entry name" value="Bet v1-like"/>
    <property type="match status" value="1"/>
</dbReference>
<protein>
    <submittedName>
        <fullName evidence="2">NAD(P)-dependent oxidoreductase</fullName>
    </submittedName>
</protein>
<dbReference type="InterPro" id="IPR016040">
    <property type="entry name" value="NAD(P)-bd_dom"/>
</dbReference>
<dbReference type="RefSeq" id="WP_174404152.1">
    <property type="nucleotide sequence ID" value="NZ_BLVO01000012.1"/>
</dbReference>
<evidence type="ECO:0000313" key="3">
    <source>
        <dbReference type="Proteomes" id="UP000503840"/>
    </source>
</evidence>
<dbReference type="GO" id="GO:0044877">
    <property type="term" value="F:protein-containing complex binding"/>
    <property type="evidence" value="ECO:0007669"/>
    <property type="project" value="TreeGrafter"/>
</dbReference>
<dbReference type="Gene3D" id="3.40.50.720">
    <property type="entry name" value="NAD(P)-binding Rossmann-like Domain"/>
    <property type="match status" value="1"/>
</dbReference>
<dbReference type="SUPFAM" id="SSF51735">
    <property type="entry name" value="NAD(P)-binding Rossmann-fold domains"/>
    <property type="match status" value="1"/>
</dbReference>
<dbReference type="Pfam" id="PF13460">
    <property type="entry name" value="NAD_binding_10"/>
    <property type="match status" value="1"/>
</dbReference>
<dbReference type="AlphaFoldDB" id="A0A7J0BGX3"/>
<evidence type="ECO:0000313" key="2">
    <source>
        <dbReference type="EMBL" id="GFM32441.1"/>
    </source>
</evidence>
<feature type="domain" description="NAD(P)-binding" evidence="1">
    <location>
        <begin position="13"/>
        <end position="155"/>
    </location>
</feature>